<keyword evidence="8" id="KW-1133">Transmembrane helix</keyword>
<dbReference type="Gene3D" id="2.70.50.50">
    <property type="entry name" value="chitin-binding protein cbp21"/>
    <property type="match status" value="1"/>
</dbReference>
<evidence type="ECO:0000313" key="10">
    <source>
        <dbReference type="EnsemblMetazoa" id="XP_020912353.2"/>
    </source>
</evidence>
<sequence>MAIKVESFAIVLANVIVLVLGHGYMIDPPARNACWKEFGQCVPNYTPNELNCGGRPTQIANDGKCGVCGDRVGTKKHVYPGRYATGFITRTYRKGQEITAKIHITANHKGWFEFRVGDIGAPPITQPKLSYLLTNSLGKTRYPLRGSGNSYETIKLRLPAGLTCRHCVLQWWWKVGNSWGCDADGCGLGHGHQETFVNCADIQIAGDGGIQPPTQAPPPPPTQAPPPPPTQAPPPPPTLINTLCPNGGALQVAEKIALCNRNLKDNSTNMQTVQE</sequence>
<evidence type="ECO:0000256" key="8">
    <source>
        <dbReference type="SAM" id="Phobius"/>
    </source>
</evidence>
<evidence type="ECO:0000256" key="4">
    <source>
        <dbReference type="ARBA" id="ARBA00023157"/>
    </source>
</evidence>
<keyword evidence="8" id="KW-0812">Transmembrane</keyword>
<dbReference type="GO" id="GO:0046872">
    <property type="term" value="F:metal ion binding"/>
    <property type="evidence" value="ECO:0007669"/>
    <property type="project" value="UniProtKB-KW"/>
</dbReference>
<feature type="domain" description="Chitin-binding type-4" evidence="9">
    <location>
        <begin position="22"/>
        <end position="202"/>
    </location>
</feature>
<keyword evidence="4" id="KW-1015">Disulfide bond</keyword>
<dbReference type="RefSeq" id="XP_020912353.2">
    <property type="nucleotide sequence ID" value="XM_021056694.2"/>
</dbReference>
<dbReference type="Pfam" id="PF03067">
    <property type="entry name" value="LPMO_10"/>
    <property type="match status" value="1"/>
</dbReference>
<evidence type="ECO:0000256" key="6">
    <source>
        <dbReference type="ARBA" id="ARBA00034311"/>
    </source>
</evidence>
<name>A0A913XZS4_EXADI</name>
<feature type="compositionally biased region" description="Pro residues" evidence="7">
    <location>
        <begin position="214"/>
        <end position="238"/>
    </location>
</feature>
<dbReference type="GeneID" id="110250096"/>
<dbReference type="PANTHER" id="PTHR36575">
    <property type="entry name" value="BINDING PROTEIN, PUTATIVE (AFU_ORTHOLOGUE AFUA_1G14430)-RELATED"/>
    <property type="match status" value="1"/>
</dbReference>
<evidence type="ECO:0000256" key="1">
    <source>
        <dbReference type="ARBA" id="ARBA00001973"/>
    </source>
</evidence>
<keyword evidence="2" id="KW-0479">Metal-binding</keyword>
<keyword evidence="8" id="KW-0472">Membrane</keyword>
<reference evidence="10" key="1">
    <citation type="submission" date="2022-11" db="UniProtKB">
        <authorList>
            <consortium name="EnsemblMetazoa"/>
        </authorList>
    </citation>
    <scope>IDENTIFICATION</scope>
</reference>
<comment type="cofactor">
    <cofactor evidence="1">
        <name>Cu(2+)</name>
        <dbReference type="ChEBI" id="CHEBI:29036"/>
    </cofactor>
</comment>
<keyword evidence="3" id="KW-0186">Copper</keyword>
<dbReference type="Proteomes" id="UP000887567">
    <property type="component" value="Unplaced"/>
</dbReference>
<protein>
    <recommendedName>
        <fullName evidence="9">Chitin-binding type-4 domain-containing protein</fullName>
    </recommendedName>
</protein>
<evidence type="ECO:0000259" key="9">
    <source>
        <dbReference type="Pfam" id="PF03067"/>
    </source>
</evidence>
<keyword evidence="5" id="KW-0325">Glycoprotein</keyword>
<dbReference type="PANTHER" id="PTHR36575:SF2">
    <property type="entry name" value="CHITIN-BINDING TYPE-4 DOMAIN-CONTAINING PROTEIN-RELATED"/>
    <property type="match status" value="1"/>
</dbReference>
<feature type="region of interest" description="Disordered" evidence="7">
    <location>
        <begin position="207"/>
        <end position="244"/>
    </location>
</feature>
<organism evidence="10 11">
    <name type="scientific">Exaiptasia diaphana</name>
    <name type="common">Tropical sea anemone</name>
    <name type="synonym">Aiptasia pulchella</name>
    <dbReference type="NCBI Taxonomy" id="2652724"/>
    <lineage>
        <taxon>Eukaryota</taxon>
        <taxon>Metazoa</taxon>
        <taxon>Cnidaria</taxon>
        <taxon>Anthozoa</taxon>
        <taxon>Hexacorallia</taxon>
        <taxon>Actiniaria</taxon>
        <taxon>Aiptasiidae</taxon>
        <taxon>Exaiptasia</taxon>
    </lineage>
</organism>
<dbReference type="EnsemblMetazoa" id="XM_021056694.2">
    <property type="protein sequence ID" value="XP_020912353.2"/>
    <property type="gene ID" value="LOC110250096"/>
</dbReference>
<feature type="transmembrane region" description="Helical" evidence="8">
    <location>
        <begin position="7"/>
        <end position="26"/>
    </location>
</feature>
<evidence type="ECO:0000313" key="11">
    <source>
        <dbReference type="Proteomes" id="UP000887567"/>
    </source>
</evidence>
<accession>A0A913XZS4</accession>
<dbReference type="OMA" id="FRICEPP"/>
<keyword evidence="11" id="KW-1185">Reference proteome</keyword>
<dbReference type="InterPro" id="IPR052282">
    <property type="entry name" value="Starch-active_LPMO"/>
</dbReference>
<evidence type="ECO:0000256" key="7">
    <source>
        <dbReference type="SAM" id="MobiDB-lite"/>
    </source>
</evidence>
<dbReference type="KEGG" id="epa:110250096"/>
<comment type="similarity">
    <text evidence="6">Belongs to the polysaccharide monooxygenase AA13 family.</text>
</comment>
<evidence type="ECO:0000256" key="5">
    <source>
        <dbReference type="ARBA" id="ARBA00023180"/>
    </source>
</evidence>
<proteinExistence type="inferred from homology"/>
<dbReference type="OrthoDB" id="64893at2759"/>
<dbReference type="InterPro" id="IPR004302">
    <property type="entry name" value="Cellulose/chitin-bd_N"/>
</dbReference>
<evidence type="ECO:0000256" key="3">
    <source>
        <dbReference type="ARBA" id="ARBA00023008"/>
    </source>
</evidence>
<evidence type="ECO:0000256" key="2">
    <source>
        <dbReference type="ARBA" id="ARBA00022723"/>
    </source>
</evidence>
<dbReference type="AlphaFoldDB" id="A0A913XZS4"/>